<feature type="transmembrane region" description="Helical" evidence="1">
    <location>
        <begin position="72"/>
        <end position="97"/>
    </location>
</feature>
<name>A0A1S9ZHG5_9GAMM</name>
<protein>
    <recommendedName>
        <fullName evidence="4">DUF2069 domain-containing protein</fullName>
    </recommendedName>
</protein>
<evidence type="ECO:0000313" key="2">
    <source>
        <dbReference type="EMBL" id="OOR82982.1"/>
    </source>
</evidence>
<gene>
    <name evidence="2" type="ORF">B0180_08925</name>
</gene>
<evidence type="ECO:0000313" key="3">
    <source>
        <dbReference type="Proteomes" id="UP000190322"/>
    </source>
</evidence>
<keyword evidence="1" id="KW-0472">Membrane</keyword>
<reference evidence="2 3" key="1">
    <citation type="submission" date="2017-02" db="EMBL/GenBank/DDBJ databases">
        <title>Draft genome sequence of Moraxella canis CCUG 8415A type strain.</title>
        <authorList>
            <person name="Engstrom-Jakobsson H."/>
            <person name="Salva-Serra F."/>
            <person name="Thorell K."/>
            <person name="Gonzales-Siles L."/>
            <person name="Karlsson R."/>
            <person name="Boulund F."/>
            <person name="Engstrand L."/>
            <person name="Moore E."/>
        </authorList>
    </citation>
    <scope>NUCLEOTIDE SEQUENCE [LARGE SCALE GENOMIC DNA]</scope>
    <source>
        <strain evidence="2 3">CCUG 8415A</strain>
    </source>
</reference>
<dbReference type="EMBL" id="MUXT01000009">
    <property type="protein sequence ID" value="OOR82982.1"/>
    <property type="molecule type" value="Genomic_DNA"/>
</dbReference>
<organism evidence="2 3">
    <name type="scientific">Moraxella canis</name>
    <dbReference type="NCBI Taxonomy" id="90239"/>
    <lineage>
        <taxon>Bacteria</taxon>
        <taxon>Pseudomonadati</taxon>
        <taxon>Pseudomonadota</taxon>
        <taxon>Gammaproteobacteria</taxon>
        <taxon>Moraxellales</taxon>
        <taxon>Moraxellaceae</taxon>
        <taxon>Moraxella</taxon>
    </lineage>
</organism>
<evidence type="ECO:0008006" key="4">
    <source>
        <dbReference type="Google" id="ProtNLM"/>
    </source>
</evidence>
<sequence length="140" mass="15594">MRISKPAKPAEPIRQALRLSWYAWILIALIVYPLTVSLTTGASVWAGVGVQLLALIPALIFTPWVHRGTSAYALMWASMVLLVYLGVGGVLALLRIYEQAPTAVGIIKIIEFLILLMINYQLFVLLKRLPAMHKQINQTK</sequence>
<proteinExistence type="predicted"/>
<evidence type="ECO:0000256" key="1">
    <source>
        <dbReference type="SAM" id="Phobius"/>
    </source>
</evidence>
<dbReference type="RefSeq" id="WP_078256597.1">
    <property type="nucleotide sequence ID" value="NZ_MUXT01000009.1"/>
</dbReference>
<comment type="caution">
    <text evidence="2">The sequence shown here is derived from an EMBL/GenBank/DDBJ whole genome shotgun (WGS) entry which is preliminary data.</text>
</comment>
<accession>A0A1S9ZHG5</accession>
<feature type="transmembrane region" description="Helical" evidence="1">
    <location>
        <begin position="44"/>
        <end position="65"/>
    </location>
</feature>
<keyword evidence="1" id="KW-1133">Transmembrane helix</keyword>
<feature type="transmembrane region" description="Helical" evidence="1">
    <location>
        <begin position="103"/>
        <end position="126"/>
    </location>
</feature>
<dbReference type="Proteomes" id="UP000190322">
    <property type="component" value="Unassembled WGS sequence"/>
</dbReference>
<dbReference type="AlphaFoldDB" id="A0A1S9ZHG5"/>
<keyword evidence="1" id="KW-0812">Transmembrane</keyword>
<feature type="transmembrane region" description="Helical" evidence="1">
    <location>
        <begin position="21"/>
        <end position="38"/>
    </location>
</feature>